<dbReference type="SUPFAM" id="SSF54909">
    <property type="entry name" value="Dimeric alpha+beta barrel"/>
    <property type="match status" value="1"/>
</dbReference>
<protein>
    <recommendedName>
        <fullName evidence="3">ABM domain-containing protein</fullName>
    </recommendedName>
</protein>
<dbReference type="AlphaFoldDB" id="A0A439CTP4"/>
<sequence length="215" mass="23110">MAVIEIALPKLKKDAQVIQEVDEKVIPGLNVKLTKAGILNGLRGFFVTEDGRDVREDFREVLVLQWPSAQHFRDFVASAAFAEFSSGLKQYSYGPAELKLLDVAGDGLAIYGKDTAVIEYLAVKPKDASEAGVQSALKKLQSGLSHFGTEKVVVGSSINLETQEIAVVSAYTSEAELETAKASAARQQLLADIANIANVSNLVGHVKKEVPLAEQ</sequence>
<dbReference type="Proteomes" id="UP000286045">
    <property type="component" value="Unassembled WGS sequence"/>
</dbReference>
<organism evidence="1 2">
    <name type="scientific">Xylaria grammica</name>
    <dbReference type="NCBI Taxonomy" id="363999"/>
    <lineage>
        <taxon>Eukaryota</taxon>
        <taxon>Fungi</taxon>
        <taxon>Dikarya</taxon>
        <taxon>Ascomycota</taxon>
        <taxon>Pezizomycotina</taxon>
        <taxon>Sordariomycetes</taxon>
        <taxon>Xylariomycetidae</taxon>
        <taxon>Xylariales</taxon>
        <taxon>Xylariaceae</taxon>
        <taxon>Xylaria</taxon>
    </lineage>
</organism>
<accession>A0A439CTP4</accession>
<reference evidence="1 2" key="1">
    <citation type="submission" date="2018-12" db="EMBL/GenBank/DDBJ databases">
        <title>Draft genome sequence of Xylaria grammica IHI A82.</title>
        <authorList>
            <person name="Buettner E."/>
            <person name="Kellner H."/>
        </authorList>
    </citation>
    <scope>NUCLEOTIDE SEQUENCE [LARGE SCALE GENOMIC DNA]</scope>
    <source>
        <strain evidence="1 2">IHI A82</strain>
    </source>
</reference>
<name>A0A439CTP4_9PEZI</name>
<evidence type="ECO:0000313" key="1">
    <source>
        <dbReference type="EMBL" id="RWA05492.1"/>
    </source>
</evidence>
<dbReference type="InterPro" id="IPR011008">
    <property type="entry name" value="Dimeric_a/b-barrel"/>
</dbReference>
<dbReference type="EMBL" id="RYZI01000433">
    <property type="protein sequence ID" value="RWA05492.1"/>
    <property type="molecule type" value="Genomic_DNA"/>
</dbReference>
<proteinExistence type="predicted"/>
<keyword evidence="2" id="KW-1185">Reference proteome</keyword>
<comment type="caution">
    <text evidence="1">The sequence shown here is derived from an EMBL/GenBank/DDBJ whole genome shotgun (WGS) entry which is preliminary data.</text>
</comment>
<gene>
    <name evidence="1" type="ORF">EKO27_g9606</name>
</gene>
<evidence type="ECO:0008006" key="3">
    <source>
        <dbReference type="Google" id="ProtNLM"/>
    </source>
</evidence>
<dbReference type="STRING" id="363999.A0A439CTP4"/>
<evidence type="ECO:0000313" key="2">
    <source>
        <dbReference type="Proteomes" id="UP000286045"/>
    </source>
</evidence>